<evidence type="ECO:0000256" key="1">
    <source>
        <dbReference type="ARBA" id="ARBA00007513"/>
    </source>
</evidence>
<accession>A0A9P0CJ53</accession>
<keyword evidence="7" id="KW-0732">Signal</keyword>
<dbReference type="OrthoDB" id="6363126at2759"/>
<dbReference type="EMBL" id="OV651823">
    <property type="protein sequence ID" value="CAH1101038.1"/>
    <property type="molecule type" value="Genomic_DNA"/>
</dbReference>
<evidence type="ECO:0000256" key="6">
    <source>
        <dbReference type="RuleBase" id="RU361145"/>
    </source>
</evidence>
<dbReference type="GO" id="GO:0006879">
    <property type="term" value="P:intracellular iron ion homeostasis"/>
    <property type="evidence" value="ECO:0007669"/>
    <property type="project" value="UniProtKB-KW"/>
</dbReference>
<feature type="domain" description="Ferritin-like diiron" evidence="8">
    <location>
        <begin position="46"/>
        <end position="206"/>
    </location>
</feature>
<evidence type="ECO:0000313" key="10">
    <source>
        <dbReference type="Proteomes" id="UP001153636"/>
    </source>
</evidence>
<dbReference type="Pfam" id="PF00210">
    <property type="entry name" value="Ferritin"/>
    <property type="match status" value="1"/>
</dbReference>
<evidence type="ECO:0000259" key="8">
    <source>
        <dbReference type="PROSITE" id="PS50905"/>
    </source>
</evidence>
<dbReference type="SUPFAM" id="SSF47240">
    <property type="entry name" value="Ferritin-like"/>
    <property type="match status" value="1"/>
</dbReference>
<keyword evidence="10" id="KW-1185">Reference proteome</keyword>
<dbReference type="GO" id="GO:0008199">
    <property type="term" value="F:ferric iron binding"/>
    <property type="evidence" value="ECO:0007669"/>
    <property type="project" value="InterPro"/>
</dbReference>
<evidence type="ECO:0000256" key="5">
    <source>
        <dbReference type="PIRSR" id="PIRSR601519-1"/>
    </source>
</evidence>
<keyword evidence="3 5" id="KW-0479">Metal-binding</keyword>
<keyword evidence="2 6" id="KW-0409">Iron storage</keyword>
<reference evidence="9" key="1">
    <citation type="submission" date="2022-01" db="EMBL/GenBank/DDBJ databases">
        <authorList>
            <person name="King R."/>
        </authorList>
    </citation>
    <scope>NUCLEOTIDE SEQUENCE</scope>
</reference>
<evidence type="ECO:0000313" key="9">
    <source>
        <dbReference type="EMBL" id="CAH1101038.1"/>
    </source>
</evidence>
<comment type="similarity">
    <text evidence="1 6">Belongs to the ferritin family.</text>
</comment>
<name>A0A9P0CJ53_9CUCU</name>
<dbReference type="GO" id="GO:0006826">
    <property type="term" value="P:iron ion transport"/>
    <property type="evidence" value="ECO:0007669"/>
    <property type="project" value="InterPro"/>
</dbReference>
<dbReference type="PANTHER" id="PTHR11431:SF51">
    <property type="entry name" value="FERRITIN"/>
    <property type="match status" value="1"/>
</dbReference>
<dbReference type="PANTHER" id="PTHR11431">
    <property type="entry name" value="FERRITIN"/>
    <property type="match status" value="1"/>
</dbReference>
<protein>
    <recommendedName>
        <fullName evidence="6">Ferritin</fullName>
    </recommendedName>
</protein>
<feature type="chain" id="PRO_5040263401" description="Ferritin" evidence="7">
    <location>
        <begin position="17"/>
        <end position="228"/>
    </location>
</feature>
<organism evidence="9 10">
    <name type="scientific">Psylliodes chrysocephalus</name>
    <dbReference type="NCBI Taxonomy" id="3402493"/>
    <lineage>
        <taxon>Eukaryota</taxon>
        <taxon>Metazoa</taxon>
        <taxon>Ecdysozoa</taxon>
        <taxon>Arthropoda</taxon>
        <taxon>Hexapoda</taxon>
        <taxon>Insecta</taxon>
        <taxon>Pterygota</taxon>
        <taxon>Neoptera</taxon>
        <taxon>Endopterygota</taxon>
        <taxon>Coleoptera</taxon>
        <taxon>Polyphaga</taxon>
        <taxon>Cucujiformia</taxon>
        <taxon>Chrysomeloidea</taxon>
        <taxon>Chrysomelidae</taxon>
        <taxon>Galerucinae</taxon>
        <taxon>Alticini</taxon>
        <taxon>Psylliodes</taxon>
    </lineage>
</organism>
<evidence type="ECO:0000256" key="7">
    <source>
        <dbReference type="SAM" id="SignalP"/>
    </source>
</evidence>
<dbReference type="InterPro" id="IPR008331">
    <property type="entry name" value="Ferritin_DPS_dom"/>
</dbReference>
<dbReference type="Gene3D" id="1.20.1260.10">
    <property type="match status" value="1"/>
</dbReference>
<dbReference type="PROSITE" id="PS50905">
    <property type="entry name" value="FERRITIN_LIKE"/>
    <property type="match status" value="1"/>
</dbReference>
<comment type="function">
    <text evidence="6">Stores iron in a soluble, non-toxic, readily available form. Important for iron homeostasis. Iron is taken up in the ferrous form and deposited as ferric hydroxides after oxidation.</text>
</comment>
<evidence type="ECO:0000256" key="2">
    <source>
        <dbReference type="ARBA" id="ARBA00022434"/>
    </source>
</evidence>
<dbReference type="GO" id="GO:0005737">
    <property type="term" value="C:cytoplasm"/>
    <property type="evidence" value="ECO:0007669"/>
    <property type="project" value="TreeGrafter"/>
</dbReference>
<feature type="signal peptide" evidence="7">
    <location>
        <begin position="1"/>
        <end position="16"/>
    </location>
</feature>
<sequence length="228" mass="26377">MKVFVILSLFCVAAIADDYCYQDVVGACSKTANKHYSAVLNCSAKYGAIEKVQPALQQYINHHFVRSFEYLLMSTHFANYQKNRAGFEKLFRELSDNKWHEGIEMIKYLDSRGGEMDFNRIAEDVAKEEEKERSFELYELAAVARALDTEKKMALEANSIHSEATRKNINFHDPEISDYIEKEVVHKEKDLIRKLAGYATDLTNLLNKQDSSLSLFLFDEYLQNNKLF</sequence>
<dbReference type="InterPro" id="IPR009040">
    <property type="entry name" value="Ferritin-like_diiron"/>
</dbReference>
<dbReference type="InterPro" id="IPR001519">
    <property type="entry name" value="Ferritin"/>
</dbReference>
<keyword evidence="4 5" id="KW-0408">Iron</keyword>
<proteinExistence type="inferred from homology"/>
<dbReference type="Proteomes" id="UP001153636">
    <property type="component" value="Chromosome 11"/>
</dbReference>
<evidence type="ECO:0000256" key="4">
    <source>
        <dbReference type="ARBA" id="ARBA00023004"/>
    </source>
</evidence>
<gene>
    <name evidence="9" type="ORF">PSYICH_LOCUS2826</name>
</gene>
<dbReference type="AlphaFoldDB" id="A0A9P0CJ53"/>
<dbReference type="InterPro" id="IPR009078">
    <property type="entry name" value="Ferritin-like_SF"/>
</dbReference>
<dbReference type="CDD" id="cd01056">
    <property type="entry name" value="Euk_Ferritin"/>
    <property type="match status" value="1"/>
</dbReference>
<dbReference type="GO" id="GO:0008198">
    <property type="term" value="F:ferrous iron binding"/>
    <property type="evidence" value="ECO:0007669"/>
    <property type="project" value="TreeGrafter"/>
</dbReference>
<dbReference type="InterPro" id="IPR012347">
    <property type="entry name" value="Ferritin-like"/>
</dbReference>
<evidence type="ECO:0000256" key="3">
    <source>
        <dbReference type="ARBA" id="ARBA00022723"/>
    </source>
</evidence>
<feature type="binding site" evidence="5">
    <location>
        <position position="150"/>
    </location>
    <ligand>
        <name>Fe cation</name>
        <dbReference type="ChEBI" id="CHEBI:24875"/>
        <label>1</label>
    </ligand>
</feature>